<dbReference type="EMBL" id="QUNI01000017">
    <property type="protein sequence ID" value="REG91124.1"/>
    <property type="molecule type" value="Genomic_DNA"/>
</dbReference>
<gene>
    <name evidence="1" type="ORF">C8P67_11717</name>
</gene>
<protein>
    <submittedName>
        <fullName evidence="1">Uncharacterized protein</fullName>
    </submittedName>
</protein>
<evidence type="ECO:0000313" key="2">
    <source>
        <dbReference type="Proteomes" id="UP000257136"/>
    </source>
</evidence>
<dbReference type="RefSeq" id="WP_115814995.1">
    <property type="nucleotide sequence ID" value="NZ_QUNI01000017.1"/>
</dbReference>
<name>A0A3E0DYF1_9FLAO</name>
<comment type="caution">
    <text evidence="1">The sequence shown here is derived from an EMBL/GenBank/DDBJ whole genome shotgun (WGS) entry which is preliminary data.</text>
</comment>
<dbReference type="AlphaFoldDB" id="A0A3E0DYF1"/>
<evidence type="ECO:0000313" key="1">
    <source>
        <dbReference type="EMBL" id="REG91124.1"/>
    </source>
</evidence>
<dbReference type="OrthoDB" id="1048413at2"/>
<sequence>MKKLQKTTFIFLVILFANCKKSDCDIEFNKHVLTEILPSIIDSTCVDIRIFSNPPPPYGKMLFDKEGRFTKIDSTKATAKEIQRLKDWKKDIAEIKKDTSKVIIAFDPKISPYEKEYELIVIKDFPNDTLKKLIANKTKEYLLNYKSIRLNGKFMLKDINEFDRENIFERKYKFNFSGILRVSGIKFDKKCESGILDVGFTCGRLCGYGNKIFIKKVKNKWKIIKMEGTWMS</sequence>
<accession>A0A3E0DYF1</accession>
<organism evidence="1 2">
    <name type="scientific">Flavobacterium aquicola</name>
    <dbReference type="NCBI Taxonomy" id="1682742"/>
    <lineage>
        <taxon>Bacteria</taxon>
        <taxon>Pseudomonadati</taxon>
        <taxon>Bacteroidota</taxon>
        <taxon>Flavobacteriia</taxon>
        <taxon>Flavobacteriales</taxon>
        <taxon>Flavobacteriaceae</taxon>
        <taxon>Flavobacterium</taxon>
    </lineage>
</organism>
<dbReference type="Proteomes" id="UP000257136">
    <property type="component" value="Unassembled WGS sequence"/>
</dbReference>
<proteinExistence type="predicted"/>
<keyword evidence="2" id="KW-1185">Reference proteome</keyword>
<reference evidence="1 2" key="1">
    <citation type="submission" date="2018-08" db="EMBL/GenBank/DDBJ databases">
        <title>Genomic Encyclopedia of Archaeal and Bacterial Type Strains, Phase II (KMG-II): from individual species to whole genera.</title>
        <authorList>
            <person name="Goeker M."/>
        </authorList>
    </citation>
    <scope>NUCLEOTIDE SEQUENCE [LARGE SCALE GENOMIC DNA]</scope>
    <source>
        <strain evidence="1 2">DSM 100880</strain>
    </source>
</reference>